<dbReference type="Pfam" id="PF13650">
    <property type="entry name" value="Asp_protease_2"/>
    <property type="match status" value="2"/>
</dbReference>
<dbReference type="InterPro" id="IPR021109">
    <property type="entry name" value="Peptidase_aspartic_dom_sf"/>
</dbReference>
<comment type="caution">
    <text evidence="1">The sequence shown here is derived from an EMBL/GenBank/DDBJ whole genome shotgun (WGS) entry which is preliminary data.</text>
</comment>
<gene>
    <name evidence="1" type="ORF">E6K72_02415</name>
</gene>
<sequence length="273" mass="28387">MRTEIPFRLIGGEQPLIVVPARFNGSEPIECALDTGASHAMLLPEIGARLGVKVEQTREAKGAGGPVTVQIGKAESVALGDAVARDVAILMSDDLERIGAAIGHPLGGNIGHSFLGRYRLTVDYERHILALCTPDEPADGRPARAELPFTLAHPAKPLILIPVDVDGRLFQFALDTGASITVISPEVARRCDVQAASVAGMTGGGGAVAASAGVISSLGIGAVRISRVRVAVAEFLEGLGRAVGVALDGIVGTNVLRRFRLTIDYPAAILRLV</sequence>
<evidence type="ECO:0000313" key="2">
    <source>
        <dbReference type="Proteomes" id="UP000317716"/>
    </source>
</evidence>
<dbReference type="GO" id="GO:0004190">
    <property type="term" value="F:aspartic-type endopeptidase activity"/>
    <property type="evidence" value="ECO:0007669"/>
    <property type="project" value="InterPro"/>
</dbReference>
<evidence type="ECO:0008006" key="3">
    <source>
        <dbReference type="Google" id="ProtNLM"/>
    </source>
</evidence>
<reference evidence="1 2" key="1">
    <citation type="journal article" date="2019" name="Nat. Microbiol.">
        <title>Mediterranean grassland soil C-N compound turnover is dependent on rainfall and depth, and is mediated by genomically divergent microorganisms.</title>
        <authorList>
            <person name="Diamond S."/>
            <person name="Andeer P.F."/>
            <person name="Li Z."/>
            <person name="Crits-Christoph A."/>
            <person name="Burstein D."/>
            <person name="Anantharaman K."/>
            <person name="Lane K.R."/>
            <person name="Thomas B.C."/>
            <person name="Pan C."/>
            <person name="Northen T.R."/>
            <person name="Banfield J.F."/>
        </authorList>
    </citation>
    <scope>NUCLEOTIDE SEQUENCE [LARGE SCALE GENOMIC DNA]</scope>
    <source>
        <strain evidence="1">WS_2</strain>
    </source>
</reference>
<protein>
    <recommendedName>
        <fullName evidence="3">Peptidase A2 domain-containing protein</fullName>
    </recommendedName>
</protein>
<dbReference type="Proteomes" id="UP000317716">
    <property type="component" value="Unassembled WGS sequence"/>
</dbReference>
<evidence type="ECO:0000313" key="1">
    <source>
        <dbReference type="EMBL" id="TMQ58507.1"/>
    </source>
</evidence>
<dbReference type="InterPro" id="IPR001969">
    <property type="entry name" value="Aspartic_peptidase_AS"/>
</dbReference>
<proteinExistence type="predicted"/>
<organism evidence="1 2">
    <name type="scientific">Eiseniibacteriota bacterium</name>
    <dbReference type="NCBI Taxonomy" id="2212470"/>
    <lineage>
        <taxon>Bacteria</taxon>
        <taxon>Candidatus Eiseniibacteriota</taxon>
    </lineage>
</organism>
<dbReference type="EMBL" id="VBOS01000074">
    <property type="protein sequence ID" value="TMQ58507.1"/>
    <property type="molecule type" value="Genomic_DNA"/>
</dbReference>
<dbReference type="GO" id="GO:0006508">
    <property type="term" value="P:proteolysis"/>
    <property type="evidence" value="ECO:0007669"/>
    <property type="project" value="InterPro"/>
</dbReference>
<dbReference type="SUPFAM" id="SSF50630">
    <property type="entry name" value="Acid proteases"/>
    <property type="match status" value="1"/>
</dbReference>
<dbReference type="InterPro" id="IPR034122">
    <property type="entry name" value="Retropepsin-like_bacterial"/>
</dbReference>
<dbReference type="PROSITE" id="PS00141">
    <property type="entry name" value="ASP_PROTEASE"/>
    <property type="match status" value="1"/>
</dbReference>
<dbReference type="CDD" id="cd05483">
    <property type="entry name" value="retropepsin_like_bacteria"/>
    <property type="match status" value="2"/>
</dbReference>
<dbReference type="AlphaFoldDB" id="A0A538T4F8"/>
<accession>A0A538T4F8</accession>
<name>A0A538T4F8_UNCEI</name>
<dbReference type="Gene3D" id="2.40.70.10">
    <property type="entry name" value="Acid Proteases"/>
    <property type="match status" value="2"/>
</dbReference>